<dbReference type="PANTHER" id="PTHR30055">
    <property type="entry name" value="HTH-TYPE TRANSCRIPTIONAL REGULATOR RUTR"/>
    <property type="match status" value="1"/>
</dbReference>
<dbReference type="InterPro" id="IPR050109">
    <property type="entry name" value="HTH-type_TetR-like_transc_reg"/>
</dbReference>
<dbReference type="InterPro" id="IPR009057">
    <property type="entry name" value="Homeodomain-like_sf"/>
</dbReference>
<accession>A0A852SW16</accession>
<evidence type="ECO:0000256" key="2">
    <source>
        <dbReference type="ARBA" id="ARBA00023125"/>
    </source>
</evidence>
<evidence type="ECO:0000256" key="3">
    <source>
        <dbReference type="ARBA" id="ARBA00023163"/>
    </source>
</evidence>
<keyword evidence="7" id="KW-1185">Reference proteome</keyword>
<comment type="caution">
    <text evidence="6">The sequence shown here is derived from an EMBL/GenBank/DDBJ whole genome shotgun (WGS) entry which is preliminary data.</text>
</comment>
<feature type="DNA-binding region" description="H-T-H motif" evidence="4">
    <location>
        <begin position="35"/>
        <end position="54"/>
    </location>
</feature>
<sequence length="230" mass="24666">MTDKISERIPSAERREQILEAASRVFGERGYFGATTDQIAKAAGISQPYVVRMFGGKENLFVGVLSRSLERLLVAFTRTLEDWKAEGSPAAAAAVVSDGTPVAGGHGEIGRRLGLAYVNLIEDRGLLLSLMQAFSMGQDPTIGAKARDGFLAIYRLLRDEAGFTPEQTRSFLAEGMLLNTLLGLRLPDEYGRDEAATELLECTFRTKLELVLGVAAENGAASAPAKAQGA</sequence>
<name>A0A852SW16_9MICO</name>
<reference evidence="6 7" key="1">
    <citation type="submission" date="2020-07" db="EMBL/GenBank/DDBJ databases">
        <title>Sequencing the genomes of 1000 actinobacteria strains.</title>
        <authorList>
            <person name="Klenk H.-P."/>
        </authorList>
    </citation>
    <scope>NUCLEOTIDE SEQUENCE [LARGE SCALE GENOMIC DNA]</scope>
    <source>
        <strain evidence="6 7">DSM 23871</strain>
    </source>
</reference>
<dbReference type="AlphaFoldDB" id="A0A852SW16"/>
<feature type="domain" description="HTH tetR-type" evidence="5">
    <location>
        <begin position="12"/>
        <end position="72"/>
    </location>
</feature>
<dbReference type="EMBL" id="JACCBJ010000001">
    <property type="protein sequence ID" value="NYD72905.1"/>
    <property type="molecule type" value="Genomic_DNA"/>
</dbReference>
<dbReference type="SUPFAM" id="SSF46689">
    <property type="entry name" value="Homeodomain-like"/>
    <property type="match status" value="1"/>
</dbReference>
<organism evidence="6 7">
    <name type="scientific">Leifsonia soli</name>
    <dbReference type="NCBI Taxonomy" id="582665"/>
    <lineage>
        <taxon>Bacteria</taxon>
        <taxon>Bacillati</taxon>
        <taxon>Actinomycetota</taxon>
        <taxon>Actinomycetes</taxon>
        <taxon>Micrococcales</taxon>
        <taxon>Microbacteriaceae</taxon>
        <taxon>Leifsonia</taxon>
    </lineage>
</organism>
<keyword evidence="2 4" id="KW-0238">DNA-binding</keyword>
<dbReference type="PRINTS" id="PR00455">
    <property type="entry name" value="HTHTETR"/>
</dbReference>
<evidence type="ECO:0000313" key="6">
    <source>
        <dbReference type="EMBL" id="NYD72905.1"/>
    </source>
</evidence>
<dbReference type="GO" id="GO:0003700">
    <property type="term" value="F:DNA-binding transcription factor activity"/>
    <property type="evidence" value="ECO:0007669"/>
    <property type="project" value="TreeGrafter"/>
</dbReference>
<proteinExistence type="predicted"/>
<keyword evidence="1" id="KW-0805">Transcription regulation</keyword>
<dbReference type="RefSeq" id="WP_179454280.1">
    <property type="nucleotide sequence ID" value="NZ_BAAAPX010000001.1"/>
</dbReference>
<dbReference type="GO" id="GO:0000976">
    <property type="term" value="F:transcription cis-regulatory region binding"/>
    <property type="evidence" value="ECO:0007669"/>
    <property type="project" value="TreeGrafter"/>
</dbReference>
<protein>
    <submittedName>
        <fullName evidence="6">AcrR family transcriptional regulator</fullName>
    </submittedName>
</protein>
<evidence type="ECO:0000256" key="4">
    <source>
        <dbReference type="PROSITE-ProRule" id="PRU00335"/>
    </source>
</evidence>
<dbReference type="PROSITE" id="PS50977">
    <property type="entry name" value="HTH_TETR_2"/>
    <property type="match status" value="1"/>
</dbReference>
<keyword evidence="3" id="KW-0804">Transcription</keyword>
<dbReference type="PANTHER" id="PTHR30055:SF234">
    <property type="entry name" value="HTH-TYPE TRANSCRIPTIONAL REGULATOR BETI"/>
    <property type="match status" value="1"/>
</dbReference>
<evidence type="ECO:0000256" key="1">
    <source>
        <dbReference type="ARBA" id="ARBA00023015"/>
    </source>
</evidence>
<gene>
    <name evidence="6" type="ORF">BJ963_000424</name>
</gene>
<evidence type="ECO:0000313" key="7">
    <source>
        <dbReference type="Proteomes" id="UP000589620"/>
    </source>
</evidence>
<dbReference type="Pfam" id="PF00440">
    <property type="entry name" value="TetR_N"/>
    <property type="match status" value="1"/>
</dbReference>
<dbReference type="Gene3D" id="1.10.357.10">
    <property type="entry name" value="Tetracycline Repressor, domain 2"/>
    <property type="match status" value="1"/>
</dbReference>
<dbReference type="InterPro" id="IPR001647">
    <property type="entry name" value="HTH_TetR"/>
</dbReference>
<dbReference type="Proteomes" id="UP000589620">
    <property type="component" value="Unassembled WGS sequence"/>
</dbReference>
<evidence type="ECO:0000259" key="5">
    <source>
        <dbReference type="PROSITE" id="PS50977"/>
    </source>
</evidence>